<dbReference type="GO" id="GO:0016301">
    <property type="term" value="F:kinase activity"/>
    <property type="evidence" value="ECO:0007669"/>
    <property type="project" value="UniProtKB-KW"/>
</dbReference>
<evidence type="ECO:0000256" key="7">
    <source>
        <dbReference type="ARBA" id="ARBA00022777"/>
    </source>
</evidence>
<dbReference type="PANTHER" id="PTHR36203:SF1">
    <property type="entry name" value="ASCORBATE-SPECIFIC PTS SYSTEM EIIA COMPONENT"/>
    <property type="match status" value="1"/>
</dbReference>
<keyword evidence="6" id="KW-0598">Phosphotransferase system</keyword>
<dbReference type="InterPro" id="IPR036095">
    <property type="entry name" value="PTS_EIIB-like_sf"/>
</dbReference>
<keyword evidence="7" id="KW-0418">Kinase</keyword>
<comment type="caution">
    <text evidence="14">The sequence shown here is derived from an EMBL/GenBank/DDBJ whole genome shotgun (WGS) entry which is preliminary data.</text>
</comment>
<dbReference type="SUPFAM" id="SSF55804">
    <property type="entry name" value="Phoshotransferase/anion transport protein"/>
    <property type="match status" value="1"/>
</dbReference>
<dbReference type="Pfam" id="PF00359">
    <property type="entry name" value="PTS_EIIA_2"/>
    <property type="match status" value="1"/>
</dbReference>
<dbReference type="PROSITE" id="PS51099">
    <property type="entry name" value="PTS_EIIB_TYPE_2"/>
    <property type="match status" value="1"/>
</dbReference>
<accession>A0A3D4S3C3</accession>
<dbReference type="InterPro" id="IPR016152">
    <property type="entry name" value="PTrfase/Anion_transptr"/>
</dbReference>
<protein>
    <recommendedName>
        <fullName evidence="9">Ascorbate-specific PTS system EIIA component</fullName>
    </recommendedName>
    <alternativeName>
        <fullName evidence="10">Ascorbate-specific phosphotransferase enzyme IIA component</fullName>
    </alternativeName>
</protein>
<evidence type="ECO:0000313" key="15">
    <source>
        <dbReference type="Proteomes" id="UP000262195"/>
    </source>
</evidence>
<dbReference type="InterPro" id="IPR011608">
    <property type="entry name" value="PRD"/>
</dbReference>
<evidence type="ECO:0000256" key="8">
    <source>
        <dbReference type="ARBA" id="ARBA00037387"/>
    </source>
</evidence>
<dbReference type="EMBL" id="DQHO01000011">
    <property type="protein sequence ID" value="HCS93335.1"/>
    <property type="molecule type" value="Genomic_DNA"/>
</dbReference>
<proteinExistence type="predicted"/>
<dbReference type="Pfam" id="PF00874">
    <property type="entry name" value="PRD"/>
    <property type="match status" value="2"/>
</dbReference>
<dbReference type="GO" id="GO:0008982">
    <property type="term" value="F:protein-N(PI)-phosphohistidine-sugar phosphotransferase activity"/>
    <property type="evidence" value="ECO:0007669"/>
    <property type="project" value="InterPro"/>
</dbReference>
<evidence type="ECO:0000259" key="13">
    <source>
        <dbReference type="PROSITE" id="PS51372"/>
    </source>
</evidence>
<evidence type="ECO:0000256" key="9">
    <source>
        <dbReference type="ARBA" id="ARBA00041175"/>
    </source>
</evidence>
<dbReference type="PANTHER" id="PTHR36203">
    <property type="entry name" value="ASCORBATE-SPECIFIC PTS SYSTEM EIIA COMPONENT"/>
    <property type="match status" value="1"/>
</dbReference>
<evidence type="ECO:0000256" key="5">
    <source>
        <dbReference type="ARBA" id="ARBA00022679"/>
    </source>
</evidence>
<dbReference type="PROSITE" id="PS51094">
    <property type="entry name" value="PTS_EIIA_TYPE_2"/>
    <property type="match status" value="1"/>
</dbReference>
<sequence length="676" mass="78354">MNERAKKILDILIRRPDYRVSDLERVLHLTRRQINYSIGQINEWLSNKKLPELKRNKAGDFFLPQEIVQIAGATQVSENDKVAFFSDTERIELLLLYLIINDEFISLAHITDVSRVSKNTALSDLKNAAKFAERYLLTIEYSRSDGYYIEGSEKQIRMLLNDTLQKKTSVTNVKRPLSAYITIRKDEVIHFIRSVEKKMNVKYADESFDYLVEVISYTLSRINSHRVNEKNFFENQVIETPEYTFVRRSLMPTWQLSQSDIEWLTLLFLTSNTYLNNFEGENDLDLVDFVHEMVDQFQRQTFIQVDDRIKFEQRLFNHLRPAYFRIKYGLKLGNFGLSGVISDNKHAILIHLMKDLIQPLEQHLGKSFPDNELELLSFYFGHQLSETKEQEVPKKRAVIVCTNGLIVSKMMMATLTQLFPELHFLASLSASEFMEFETDFDLVFTTIPLDTSLPQYVVKPLMEYQEQINLRYRVLKEVDISSLKDVVNELLEIINDNAEISNLKALRSSLEKFFISNKENSKATDFKILPPLHRYLKEDYIQIVNEKLDWQKAIKLACAPLIQQGVISDQFVDEVIKQTEDPQNYSFLGKSVAIPHATAEYGVMGEGIACLVNKQPITYPNGKEVHIVAPIAVINLTQHLRAINQLSDLASDDALIKKITQMTKVSEVYSVMRDRR</sequence>
<dbReference type="SUPFAM" id="SSF52794">
    <property type="entry name" value="PTS system IIB component-like"/>
    <property type="match status" value="1"/>
</dbReference>
<keyword evidence="3" id="KW-0963">Cytoplasm</keyword>
<dbReference type="STRING" id="1121105.GCA_000421665_01759"/>
<evidence type="ECO:0000313" key="14">
    <source>
        <dbReference type="EMBL" id="HCS93335.1"/>
    </source>
</evidence>
<dbReference type="Gene3D" id="3.40.50.2300">
    <property type="match status" value="1"/>
</dbReference>
<comment type="subcellular location">
    <subcellularLocation>
        <location evidence="1">Cytoplasm</location>
    </subcellularLocation>
</comment>
<feature type="domain" description="PTS EIIA type-2" evidence="11">
    <location>
        <begin position="534"/>
        <end position="675"/>
    </location>
</feature>
<evidence type="ECO:0000259" key="11">
    <source>
        <dbReference type="PROSITE" id="PS51094"/>
    </source>
</evidence>
<feature type="domain" description="PTS EIIB type-2" evidence="12">
    <location>
        <begin position="395"/>
        <end position="482"/>
    </location>
</feature>
<feature type="domain" description="PRD" evidence="13">
    <location>
        <begin position="281"/>
        <end position="390"/>
    </location>
</feature>
<comment type="function">
    <text evidence="8">The phosphoenolpyruvate-dependent sugar phosphotransferase system (sugar PTS), a major carbohydrate active transport system, catalyzes the phosphorylation of incoming sugar substrates concomitantly with their translocation across the cell membrane. The enzyme II UlaABC PTS system is involved in ascorbate transport.</text>
</comment>
<evidence type="ECO:0000256" key="2">
    <source>
        <dbReference type="ARBA" id="ARBA00022448"/>
    </source>
</evidence>
<dbReference type="InterPro" id="IPR013011">
    <property type="entry name" value="PTS_EIIB_2"/>
</dbReference>
<dbReference type="Gene3D" id="1.10.1790.10">
    <property type="entry name" value="PRD domain"/>
    <property type="match status" value="1"/>
</dbReference>
<dbReference type="PROSITE" id="PS51372">
    <property type="entry name" value="PRD_2"/>
    <property type="match status" value="1"/>
</dbReference>
<gene>
    <name evidence="14" type="ORF">DIW15_01335</name>
</gene>
<dbReference type="GO" id="GO:0006355">
    <property type="term" value="P:regulation of DNA-templated transcription"/>
    <property type="evidence" value="ECO:0007669"/>
    <property type="project" value="InterPro"/>
</dbReference>
<dbReference type="PROSITE" id="PS00372">
    <property type="entry name" value="PTS_EIIA_TYPE_2_HIS"/>
    <property type="match status" value="1"/>
</dbReference>
<dbReference type="InterPro" id="IPR051351">
    <property type="entry name" value="Ascorbate-PTS_EIIA_comp"/>
</dbReference>
<organism evidence="14 15">
    <name type="scientific">Bavariicoccus seileri</name>
    <dbReference type="NCBI Taxonomy" id="549685"/>
    <lineage>
        <taxon>Bacteria</taxon>
        <taxon>Bacillati</taxon>
        <taxon>Bacillota</taxon>
        <taxon>Bacilli</taxon>
        <taxon>Lactobacillales</taxon>
        <taxon>Enterococcaceae</taxon>
        <taxon>Bavariicoccus</taxon>
    </lineage>
</organism>
<evidence type="ECO:0000256" key="6">
    <source>
        <dbReference type="ARBA" id="ARBA00022683"/>
    </source>
</evidence>
<keyword evidence="4" id="KW-0597">Phosphoprotein</keyword>
<name>A0A3D4S3C3_9ENTE</name>
<dbReference type="GO" id="GO:0009401">
    <property type="term" value="P:phosphoenolpyruvate-dependent sugar phosphotransferase system"/>
    <property type="evidence" value="ECO:0007669"/>
    <property type="project" value="UniProtKB-KW"/>
</dbReference>
<dbReference type="InterPro" id="IPR036634">
    <property type="entry name" value="PRD_sf"/>
</dbReference>
<dbReference type="CDD" id="cd05568">
    <property type="entry name" value="PTS_IIB_bgl_like"/>
    <property type="match status" value="1"/>
</dbReference>
<evidence type="ECO:0000256" key="3">
    <source>
        <dbReference type="ARBA" id="ARBA00022490"/>
    </source>
</evidence>
<evidence type="ECO:0000256" key="10">
    <source>
        <dbReference type="ARBA" id="ARBA00042072"/>
    </source>
</evidence>
<dbReference type="AlphaFoldDB" id="A0A3D4S3C3"/>
<dbReference type="Gene3D" id="3.40.930.10">
    <property type="entry name" value="Mannitol-specific EII, Chain A"/>
    <property type="match status" value="1"/>
</dbReference>
<keyword evidence="5" id="KW-0808">Transferase</keyword>
<evidence type="ECO:0000256" key="1">
    <source>
        <dbReference type="ARBA" id="ARBA00004496"/>
    </source>
</evidence>
<dbReference type="CDD" id="cd00211">
    <property type="entry name" value="PTS_IIA_fru"/>
    <property type="match status" value="1"/>
</dbReference>
<dbReference type="SUPFAM" id="SSF63520">
    <property type="entry name" value="PTS-regulatory domain, PRD"/>
    <property type="match status" value="1"/>
</dbReference>
<reference evidence="14 15" key="1">
    <citation type="journal article" date="2018" name="Nat. Biotechnol.">
        <title>A standardized bacterial taxonomy based on genome phylogeny substantially revises the tree of life.</title>
        <authorList>
            <person name="Parks D.H."/>
            <person name="Chuvochina M."/>
            <person name="Waite D.W."/>
            <person name="Rinke C."/>
            <person name="Skarshewski A."/>
            <person name="Chaumeil P.A."/>
            <person name="Hugenholtz P."/>
        </authorList>
    </citation>
    <scope>NUCLEOTIDE SEQUENCE [LARGE SCALE GENOMIC DNA]</scope>
    <source>
        <strain evidence="14">UBA11306</strain>
    </source>
</reference>
<dbReference type="InterPro" id="IPR002178">
    <property type="entry name" value="PTS_EIIA_type-2_dom"/>
</dbReference>
<keyword evidence="2" id="KW-0813">Transport</keyword>
<evidence type="ECO:0000256" key="4">
    <source>
        <dbReference type="ARBA" id="ARBA00022553"/>
    </source>
</evidence>
<dbReference type="GO" id="GO:0005737">
    <property type="term" value="C:cytoplasm"/>
    <property type="evidence" value="ECO:0007669"/>
    <property type="project" value="UniProtKB-SubCell"/>
</dbReference>
<evidence type="ECO:0000259" key="12">
    <source>
        <dbReference type="PROSITE" id="PS51099"/>
    </source>
</evidence>
<dbReference type="Proteomes" id="UP000262195">
    <property type="component" value="Unassembled WGS sequence"/>
</dbReference>